<feature type="domain" description="RecX second three-helical" evidence="6">
    <location>
        <begin position="83"/>
        <end position="124"/>
    </location>
</feature>
<dbReference type="Proteomes" id="UP000275951">
    <property type="component" value="Chromosome"/>
</dbReference>
<keyword evidence="4 5" id="KW-0963">Cytoplasm</keyword>
<dbReference type="HAMAP" id="MF_01114">
    <property type="entry name" value="RecX"/>
    <property type="match status" value="1"/>
</dbReference>
<protein>
    <recommendedName>
        <fullName evidence="3 5">Regulatory protein RecX</fullName>
    </recommendedName>
</protein>
<reference evidence="8 9" key="1">
    <citation type="submission" date="2018-11" db="EMBL/GenBank/DDBJ databases">
        <title>Multidrug-resistant genes are associated with an 42-kb island TGI1 carrying a complex class 1 integron in a Trueperella pyogenes.</title>
        <authorList>
            <person name="Dong W."/>
        </authorList>
    </citation>
    <scope>NUCLEOTIDE SEQUENCE [LARGE SCALE GENOMIC DNA]</scope>
    <source>
        <strain evidence="8 9">TP4</strain>
    </source>
</reference>
<dbReference type="InterPro" id="IPR003783">
    <property type="entry name" value="Regulatory_RecX"/>
</dbReference>
<evidence type="ECO:0000259" key="7">
    <source>
        <dbReference type="Pfam" id="PF21981"/>
    </source>
</evidence>
<comment type="function">
    <text evidence="5">Modulates RecA activity.</text>
</comment>
<accession>A0A3Q9GG62</accession>
<evidence type="ECO:0000313" key="8">
    <source>
        <dbReference type="EMBL" id="AZR05873.1"/>
    </source>
</evidence>
<organism evidence="8 9">
    <name type="scientific">Trueperella pyogenes</name>
    <dbReference type="NCBI Taxonomy" id="1661"/>
    <lineage>
        <taxon>Bacteria</taxon>
        <taxon>Bacillati</taxon>
        <taxon>Actinomycetota</taxon>
        <taxon>Actinomycetes</taxon>
        <taxon>Actinomycetales</taxon>
        <taxon>Actinomycetaceae</taxon>
        <taxon>Trueperella</taxon>
    </lineage>
</organism>
<dbReference type="InterPro" id="IPR053924">
    <property type="entry name" value="RecX_HTH_2nd"/>
</dbReference>
<evidence type="ECO:0000259" key="6">
    <source>
        <dbReference type="Pfam" id="PF02631"/>
    </source>
</evidence>
<evidence type="ECO:0000256" key="5">
    <source>
        <dbReference type="HAMAP-Rule" id="MF_01114"/>
    </source>
</evidence>
<dbReference type="InterPro" id="IPR036388">
    <property type="entry name" value="WH-like_DNA-bd_sf"/>
</dbReference>
<dbReference type="GO" id="GO:0006282">
    <property type="term" value="P:regulation of DNA repair"/>
    <property type="evidence" value="ECO:0007669"/>
    <property type="project" value="UniProtKB-UniRule"/>
</dbReference>
<dbReference type="PANTHER" id="PTHR33602">
    <property type="entry name" value="REGULATORY PROTEIN RECX FAMILY PROTEIN"/>
    <property type="match status" value="1"/>
</dbReference>
<gene>
    <name evidence="5" type="primary">recX</name>
    <name evidence="8" type="ORF">EBQ10_00220</name>
</gene>
<dbReference type="Pfam" id="PF21981">
    <property type="entry name" value="RecX_HTH3"/>
    <property type="match status" value="1"/>
</dbReference>
<evidence type="ECO:0000256" key="1">
    <source>
        <dbReference type="ARBA" id="ARBA00004496"/>
    </source>
</evidence>
<dbReference type="RefSeq" id="WP_108725938.1">
    <property type="nucleotide sequence ID" value="NZ_CP029001.1"/>
</dbReference>
<evidence type="ECO:0000256" key="3">
    <source>
        <dbReference type="ARBA" id="ARBA00018111"/>
    </source>
</evidence>
<comment type="subcellular location">
    <subcellularLocation>
        <location evidence="1 5">Cytoplasm</location>
    </subcellularLocation>
</comment>
<sequence>MVNYAEDADVRPRRRSDPARRLARAAARSEDEWRSYARDLCYRQLAAMERSAQQLRDAMERNLVPDYIAQETLDAFCAANLVNDERFARMYVRSKFTGKTTTRRVLAQELERKGVGKEEIANALAQISDEDEAAAAIEFARRKAKSMSQLDTQTQRRRIYGALGRRGFRTDHIRQAIAALIEDPQDSPWDTP</sequence>
<dbReference type="Gene3D" id="1.10.10.10">
    <property type="entry name" value="Winged helix-like DNA-binding domain superfamily/Winged helix DNA-binding domain"/>
    <property type="match status" value="2"/>
</dbReference>
<dbReference type="Pfam" id="PF02631">
    <property type="entry name" value="RecX_HTH2"/>
    <property type="match status" value="1"/>
</dbReference>
<dbReference type="AlphaFoldDB" id="A0A3Q9GG62"/>
<proteinExistence type="inferred from homology"/>
<comment type="similarity">
    <text evidence="2 5">Belongs to the RecX family.</text>
</comment>
<evidence type="ECO:0000256" key="4">
    <source>
        <dbReference type="ARBA" id="ARBA00022490"/>
    </source>
</evidence>
<evidence type="ECO:0000256" key="2">
    <source>
        <dbReference type="ARBA" id="ARBA00009695"/>
    </source>
</evidence>
<dbReference type="GO" id="GO:0005737">
    <property type="term" value="C:cytoplasm"/>
    <property type="evidence" value="ECO:0007669"/>
    <property type="project" value="UniProtKB-SubCell"/>
</dbReference>
<feature type="domain" description="RecX third three-helical" evidence="7">
    <location>
        <begin position="130"/>
        <end position="177"/>
    </location>
</feature>
<name>A0A3Q9GG62_9ACTO</name>
<dbReference type="PANTHER" id="PTHR33602:SF1">
    <property type="entry name" value="REGULATORY PROTEIN RECX FAMILY PROTEIN"/>
    <property type="match status" value="1"/>
</dbReference>
<dbReference type="InterPro" id="IPR053925">
    <property type="entry name" value="RecX_HTH_3rd"/>
</dbReference>
<evidence type="ECO:0000313" key="9">
    <source>
        <dbReference type="Proteomes" id="UP000275951"/>
    </source>
</evidence>
<dbReference type="EMBL" id="CP033905">
    <property type="protein sequence ID" value="AZR05873.1"/>
    <property type="molecule type" value="Genomic_DNA"/>
</dbReference>